<dbReference type="EMBL" id="JPER01000001">
    <property type="protein sequence ID" value="KFZ31464.1"/>
    <property type="molecule type" value="Genomic_DNA"/>
</dbReference>
<name>A0A094J063_9GAMM</name>
<dbReference type="STRING" id="435908.IDSA_01740"/>
<dbReference type="OrthoDB" id="9795928at2"/>
<evidence type="ECO:0000256" key="4">
    <source>
        <dbReference type="ARBA" id="ARBA00022692"/>
    </source>
</evidence>
<evidence type="ECO:0000256" key="1">
    <source>
        <dbReference type="ARBA" id="ARBA00004571"/>
    </source>
</evidence>
<dbReference type="InterPro" id="IPR000531">
    <property type="entry name" value="Beta-barrel_TonB"/>
</dbReference>
<dbReference type="SUPFAM" id="SSF56935">
    <property type="entry name" value="Porins"/>
    <property type="match status" value="1"/>
</dbReference>
<proteinExistence type="inferred from homology"/>
<evidence type="ECO:0000259" key="12">
    <source>
        <dbReference type="Pfam" id="PF07715"/>
    </source>
</evidence>
<keyword evidence="14" id="KW-1185">Reference proteome</keyword>
<dbReference type="PANTHER" id="PTHR30069">
    <property type="entry name" value="TONB-DEPENDENT OUTER MEMBRANE RECEPTOR"/>
    <property type="match status" value="1"/>
</dbReference>
<keyword evidence="5 9" id="KW-0798">TonB box</keyword>
<evidence type="ECO:0000313" key="14">
    <source>
        <dbReference type="Proteomes" id="UP000054363"/>
    </source>
</evidence>
<comment type="subcellular location">
    <subcellularLocation>
        <location evidence="1 8">Cell outer membrane</location>
        <topology evidence="1 8">Multi-pass membrane protein</topology>
    </subcellularLocation>
</comment>
<feature type="chain" id="PRO_5001904787" evidence="10">
    <location>
        <begin position="22"/>
        <end position="711"/>
    </location>
</feature>
<dbReference type="InterPro" id="IPR012910">
    <property type="entry name" value="Plug_dom"/>
</dbReference>
<dbReference type="RefSeq" id="WP_051986001.1">
    <property type="nucleotide sequence ID" value="NZ_JPER01000001.1"/>
</dbReference>
<dbReference type="Pfam" id="PF07715">
    <property type="entry name" value="Plug"/>
    <property type="match status" value="1"/>
</dbReference>
<sequence length="711" mass="78465">MFRKTPIAILIAGILPSVAMSAPDEQEQQHEHQDTEVITITATPLTRTQLNSAQPVSVVAGDELREQQAHTLGETLQNEPGISATNFAGVASSPIIRGLDGPRVKITQNGLDTGDVSRGSPDHAVTTETSVAQQIEILRGPATLLYGSGAIGGVVNVVDQRVPSEFVGGSQGFYGVNADTASDLRDASAGFTADHEQTVWHADGFIRRSDDYSVPRFTNDEGETATAVENSFIDAQGANVGVSYMFDQGYLGASYGRLEQEYGIPGHGHGEEEEHDEEEAHEEEAGPFANLTQNRIQMHGGWIAPYQGIEKLELRYGFTDYQHQEIEDNIAATTFTNEQHELRLTATHAPLAGWKGAFGYHLFDQQQNAVGEEAYTPGSDAIRHGLFWLVEQQFGAFNWQAGARYERVDIEAPTLTDIRYAELDFEPVSGSVGFTWQFARDLQFAVNFSHAQRAPAANELFSNGEHLATQTYELGLVYEAHEEGDHEYHIESAQQLPAVEKSNNLDIGFHIEQPGYHMDFTVFYNRINDYVFSEFTGINSEDLHQEGDDEAEGGHDHAEGLPVIAFTQRDVELFGYELSGAWQFKPNWEVTGFSDYIRGRATDGAGDLPRIPSQRIGTSLRYNLGNWEAKAGYIWHAKQTDVAINETPTDGYGLLSAQVNFFPQAFAAQNLSIYLKADNLTDELAFPHTSFLKEDAPLRGRNFGIGIRGEF</sequence>
<keyword evidence="7 8" id="KW-0998">Cell outer membrane</keyword>
<dbReference type="Gene3D" id="2.170.130.10">
    <property type="entry name" value="TonB-dependent receptor, plug domain"/>
    <property type="match status" value="1"/>
</dbReference>
<evidence type="ECO:0000256" key="5">
    <source>
        <dbReference type="ARBA" id="ARBA00023077"/>
    </source>
</evidence>
<organism evidence="13 14">
    <name type="scientific">Pseudidiomarina salinarum</name>
    <dbReference type="NCBI Taxonomy" id="435908"/>
    <lineage>
        <taxon>Bacteria</taxon>
        <taxon>Pseudomonadati</taxon>
        <taxon>Pseudomonadota</taxon>
        <taxon>Gammaproteobacteria</taxon>
        <taxon>Alteromonadales</taxon>
        <taxon>Idiomarinaceae</taxon>
        <taxon>Pseudidiomarina</taxon>
    </lineage>
</organism>
<dbReference type="GO" id="GO:0044718">
    <property type="term" value="P:siderophore transmembrane transport"/>
    <property type="evidence" value="ECO:0007669"/>
    <property type="project" value="TreeGrafter"/>
</dbReference>
<dbReference type="Pfam" id="PF00593">
    <property type="entry name" value="TonB_dep_Rec_b-barrel"/>
    <property type="match status" value="1"/>
</dbReference>
<dbReference type="GO" id="GO:0009279">
    <property type="term" value="C:cell outer membrane"/>
    <property type="evidence" value="ECO:0007669"/>
    <property type="project" value="UniProtKB-SubCell"/>
</dbReference>
<dbReference type="InterPro" id="IPR039426">
    <property type="entry name" value="TonB-dep_rcpt-like"/>
</dbReference>
<evidence type="ECO:0000256" key="10">
    <source>
        <dbReference type="SAM" id="SignalP"/>
    </source>
</evidence>
<keyword evidence="3 8" id="KW-1134">Transmembrane beta strand</keyword>
<dbReference type="GO" id="GO:0015344">
    <property type="term" value="F:siderophore uptake transmembrane transporter activity"/>
    <property type="evidence" value="ECO:0007669"/>
    <property type="project" value="TreeGrafter"/>
</dbReference>
<keyword evidence="2 8" id="KW-0813">Transport</keyword>
<comment type="caution">
    <text evidence="13">The sequence shown here is derived from an EMBL/GenBank/DDBJ whole genome shotgun (WGS) entry which is preliminary data.</text>
</comment>
<keyword evidence="10" id="KW-0732">Signal</keyword>
<feature type="domain" description="TonB-dependent receptor plug" evidence="12">
    <location>
        <begin position="50"/>
        <end position="154"/>
    </location>
</feature>
<evidence type="ECO:0000256" key="6">
    <source>
        <dbReference type="ARBA" id="ARBA00023136"/>
    </source>
</evidence>
<protein>
    <submittedName>
        <fullName evidence="13">Membrane protein</fullName>
    </submittedName>
</protein>
<dbReference type="PROSITE" id="PS52016">
    <property type="entry name" value="TONB_DEPENDENT_REC_3"/>
    <property type="match status" value="1"/>
</dbReference>
<evidence type="ECO:0000256" key="9">
    <source>
        <dbReference type="RuleBase" id="RU003357"/>
    </source>
</evidence>
<evidence type="ECO:0000259" key="11">
    <source>
        <dbReference type="Pfam" id="PF00593"/>
    </source>
</evidence>
<evidence type="ECO:0000313" key="13">
    <source>
        <dbReference type="EMBL" id="KFZ31464.1"/>
    </source>
</evidence>
<reference evidence="13 14" key="1">
    <citation type="submission" date="2014-06" db="EMBL/GenBank/DDBJ databases">
        <title>The draft genome sequence of Idiomarina salinarum ISL-52.</title>
        <authorList>
            <person name="Du J."/>
            <person name="Shao Z."/>
        </authorList>
    </citation>
    <scope>NUCLEOTIDE SEQUENCE [LARGE SCALE GENOMIC DNA]</scope>
    <source>
        <strain evidence="13 14">ISL-52</strain>
    </source>
</reference>
<keyword evidence="6 8" id="KW-0472">Membrane</keyword>
<dbReference type="PANTHER" id="PTHR30069:SF40">
    <property type="entry name" value="TONB-DEPENDENT RECEPTOR NMB0964-RELATED"/>
    <property type="match status" value="1"/>
</dbReference>
<dbReference type="InterPro" id="IPR036942">
    <property type="entry name" value="Beta-barrel_TonB_sf"/>
</dbReference>
<evidence type="ECO:0000256" key="2">
    <source>
        <dbReference type="ARBA" id="ARBA00022448"/>
    </source>
</evidence>
<comment type="similarity">
    <text evidence="8 9">Belongs to the TonB-dependent receptor family.</text>
</comment>
<evidence type="ECO:0000256" key="7">
    <source>
        <dbReference type="ARBA" id="ARBA00023237"/>
    </source>
</evidence>
<dbReference type="Proteomes" id="UP000054363">
    <property type="component" value="Unassembled WGS sequence"/>
</dbReference>
<keyword evidence="4 8" id="KW-0812">Transmembrane</keyword>
<dbReference type="AlphaFoldDB" id="A0A094J063"/>
<gene>
    <name evidence="13" type="ORF">IDSA_01740</name>
</gene>
<dbReference type="Gene3D" id="2.40.170.20">
    <property type="entry name" value="TonB-dependent receptor, beta-barrel domain"/>
    <property type="match status" value="1"/>
</dbReference>
<accession>A0A094J063</accession>
<dbReference type="eggNOG" id="COG4206">
    <property type="taxonomic scope" value="Bacteria"/>
</dbReference>
<evidence type="ECO:0000256" key="3">
    <source>
        <dbReference type="ARBA" id="ARBA00022452"/>
    </source>
</evidence>
<dbReference type="InterPro" id="IPR037066">
    <property type="entry name" value="Plug_dom_sf"/>
</dbReference>
<evidence type="ECO:0000256" key="8">
    <source>
        <dbReference type="PROSITE-ProRule" id="PRU01360"/>
    </source>
</evidence>
<feature type="signal peptide" evidence="10">
    <location>
        <begin position="1"/>
        <end position="21"/>
    </location>
</feature>
<feature type="domain" description="TonB-dependent receptor-like beta-barrel" evidence="11">
    <location>
        <begin position="174"/>
        <end position="680"/>
    </location>
</feature>